<sequence length="47" mass="5256">MADAKKRGPIRSLLADSSAVRVWAAATGKWKLKYFTYYLASLPRSLP</sequence>
<dbReference type="Proteomes" id="UP000326837">
    <property type="component" value="Chromosome"/>
</dbReference>
<reference evidence="2" key="1">
    <citation type="submission" date="2019-10" db="EMBL/GenBank/DDBJ databases">
        <title>Lacipirellula parvula gen. nov., sp. nov., representing a lineage of planctomycetes widespread in freshwater anoxic habitats, and description of the family Lacipirellulaceae.</title>
        <authorList>
            <person name="Dedysh S.N."/>
            <person name="Kulichevskaya I.S."/>
            <person name="Beletsky A.V."/>
            <person name="Rakitin A.L."/>
            <person name="Mardanov A.V."/>
            <person name="Ivanova A.A."/>
            <person name="Saltykova V.X."/>
            <person name="Rijpstra W.I.C."/>
            <person name="Sinninghe Damste J.S."/>
            <person name="Ravin N.V."/>
        </authorList>
    </citation>
    <scope>NUCLEOTIDE SEQUENCE [LARGE SCALE GENOMIC DNA]</scope>
    <source>
        <strain evidence="2">PX69</strain>
    </source>
</reference>
<keyword evidence="2" id="KW-1185">Reference proteome</keyword>
<proteinExistence type="predicted"/>
<accession>A0A5K7X4T6</accession>
<organism evidence="1 2">
    <name type="scientific">Lacipirellula parvula</name>
    <dbReference type="NCBI Taxonomy" id="2650471"/>
    <lineage>
        <taxon>Bacteria</taxon>
        <taxon>Pseudomonadati</taxon>
        <taxon>Planctomycetota</taxon>
        <taxon>Planctomycetia</taxon>
        <taxon>Pirellulales</taxon>
        <taxon>Lacipirellulaceae</taxon>
        <taxon>Lacipirellula</taxon>
    </lineage>
</organism>
<protein>
    <submittedName>
        <fullName evidence="1">Uncharacterized protein</fullName>
    </submittedName>
</protein>
<evidence type="ECO:0000313" key="1">
    <source>
        <dbReference type="EMBL" id="BBO30787.1"/>
    </source>
</evidence>
<evidence type="ECO:0000313" key="2">
    <source>
        <dbReference type="Proteomes" id="UP000326837"/>
    </source>
</evidence>
<gene>
    <name evidence="1" type="ORF">PLANPX_0399</name>
</gene>
<name>A0A5K7X4T6_9BACT</name>
<dbReference type="AlphaFoldDB" id="A0A5K7X4T6"/>
<dbReference type="EMBL" id="AP021861">
    <property type="protein sequence ID" value="BBO30787.1"/>
    <property type="molecule type" value="Genomic_DNA"/>
</dbReference>
<dbReference type="KEGG" id="lpav:PLANPX_0399"/>